<evidence type="ECO:0000256" key="6">
    <source>
        <dbReference type="PROSITE-ProRule" id="PRU00808"/>
    </source>
</evidence>
<dbReference type="CDD" id="cd03749">
    <property type="entry name" value="proteasome_alpha_type_1"/>
    <property type="match status" value="1"/>
</dbReference>
<dbReference type="InterPro" id="IPR000426">
    <property type="entry name" value="Proteasome_asu_N"/>
</dbReference>
<dbReference type="GO" id="GO:0005634">
    <property type="term" value="C:nucleus"/>
    <property type="evidence" value="ECO:0007669"/>
    <property type="project" value="UniProtKB-SubCell"/>
</dbReference>
<keyword evidence="10" id="KW-1185">Reference proteome</keyword>
<dbReference type="FunFam" id="3.60.20.10:FF:000016">
    <property type="entry name" value="Proteasome subunit alpha type-6"/>
    <property type="match status" value="1"/>
</dbReference>
<dbReference type="Gene3D" id="3.60.20.10">
    <property type="entry name" value="Glutamine Phosphoribosylpyrophosphate, subunit 1, domain 1"/>
    <property type="match status" value="1"/>
</dbReference>
<dbReference type="Proteomes" id="UP000054107">
    <property type="component" value="Unassembled WGS sequence"/>
</dbReference>
<dbReference type="InterPro" id="IPR035144">
    <property type="entry name" value="Proteasome_alpha1"/>
</dbReference>
<evidence type="ECO:0000256" key="3">
    <source>
        <dbReference type="ARBA" id="ARBA00022490"/>
    </source>
</evidence>
<name>A0A0B7NNN4_9FUNG</name>
<dbReference type="Pfam" id="PF00227">
    <property type="entry name" value="Proteasome"/>
    <property type="match status" value="1"/>
</dbReference>
<gene>
    <name evidence="9" type="primary">PARPA_13312.1 scaffold 46619</name>
</gene>
<feature type="region of interest" description="Disordered" evidence="7">
    <location>
        <begin position="285"/>
        <end position="315"/>
    </location>
</feature>
<evidence type="ECO:0000256" key="2">
    <source>
        <dbReference type="ARBA" id="ARBA00004496"/>
    </source>
</evidence>
<evidence type="ECO:0000256" key="7">
    <source>
        <dbReference type="SAM" id="MobiDB-lite"/>
    </source>
</evidence>
<evidence type="ECO:0000313" key="10">
    <source>
        <dbReference type="Proteomes" id="UP000054107"/>
    </source>
</evidence>
<reference evidence="9 10" key="1">
    <citation type="submission" date="2014-09" db="EMBL/GenBank/DDBJ databases">
        <authorList>
            <person name="Ellenberger Sabrina"/>
        </authorList>
    </citation>
    <scope>NUCLEOTIDE SEQUENCE [LARGE SCALE GENOMIC DNA]</scope>
    <source>
        <strain evidence="9 10">CBS 412.66</strain>
    </source>
</reference>
<keyword evidence="4 6" id="KW-0647">Proteasome</keyword>
<dbReference type="SUPFAM" id="SSF56235">
    <property type="entry name" value="N-terminal nucleophile aminohydrolases (Ntn hydrolases)"/>
    <property type="match status" value="1"/>
</dbReference>
<evidence type="ECO:0000313" key="9">
    <source>
        <dbReference type="EMBL" id="CEP19002.1"/>
    </source>
</evidence>
<proteinExistence type="inferred from homology"/>
<dbReference type="InterPro" id="IPR050115">
    <property type="entry name" value="Proteasome_alpha"/>
</dbReference>
<evidence type="ECO:0000256" key="1">
    <source>
        <dbReference type="ARBA" id="ARBA00004123"/>
    </source>
</evidence>
<accession>A0A0B7NNN4</accession>
<dbReference type="InterPro" id="IPR029055">
    <property type="entry name" value="Ntn_hydrolases_N"/>
</dbReference>
<dbReference type="PROSITE" id="PS00388">
    <property type="entry name" value="PROTEASOME_ALPHA_1"/>
    <property type="match status" value="1"/>
</dbReference>
<keyword evidence="3" id="KW-0963">Cytoplasm</keyword>
<dbReference type="PROSITE" id="PS51475">
    <property type="entry name" value="PROTEASOME_ALPHA_2"/>
    <property type="match status" value="1"/>
</dbReference>
<evidence type="ECO:0000259" key="8">
    <source>
        <dbReference type="PROSITE" id="PS00388"/>
    </source>
</evidence>
<dbReference type="EMBL" id="LN733986">
    <property type="protein sequence ID" value="CEP19002.1"/>
    <property type="molecule type" value="Genomic_DNA"/>
</dbReference>
<feature type="compositionally biased region" description="Low complexity" evidence="7">
    <location>
        <begin position="296"/>
        <end position="306"/>
    </location>
</feature>
<comment type="similarity">
    <text evidence="6">Belongs to the peptidase T1A family.</text>
</comment>
<dbReference type="InterPro" id="IPR023332">
    <property type="entry name" value="Proteasome_alpha-type"/>
</dbReference>
<dbReference type="OrthoDB" id="431557at2759"/>
<dbReference type="STRING" id="35722.A0A0B7NNN4"/>
<dbReference type="GO" id="GO:0019773">
    <property type="term" value="C:proteasome core complex, alpha-subunit complex"/>
    <property type="evidence" value="ECO:0007669"/>
    <property type="project" value="UniProtKB-UniRule"/>
</dbReference>
<dbReference type="Pfam" id="PF10584">
    <property type="entry name" value="Proteasome_A_N"/>
    <property type="match status" value="1"/>
</dbReference>
<sequence>MITEIIFSLYLDWSHGQTAKYVIKASSNFFGGRAFESLRIFNQFFQFRNQYDNDVSTWSPQGRIHQVEYAVEAVKQGSAAIGLRSDKFAVLLALKRSSGELASYQKKLIKIDDHMGIGIAGLTSDARVLSNFMRSEAMKSKMLYDRPLPTQRIVNAIADKAQVNTQQYGRRPYGVGLLVIGYDETGPHLFECSPSGTSFEYYAMSIGARSQSAKTYLERYREDFTNASLEELVRHGLQALRDTLQQDKDLNINNTSLGIVGDGHPFEIVEGEALQRYLDLLGEDTGRTRASGPGGAPANTGAAGNNESEPSEPAAAVLFEAMDTDH</sequence>
<dbReference type="GO" id="GO:0006511">
    <property type="term" value="P:ubiquitin-dependent protein catabolic process"/>
    <property type="evidence" value="ECO:0007669"/>
    <property type="project" value="InterPro"/>
</dbReference>
<dbReference type="InterPro" id="IPR001353">
    <property type="entry name" value="Proteasome_sua/b"/>
</dbReference>
<organism evidence="9 10">
    <name type="scientific">Parasitella parasitica</name>
    <dbReference type="NCBI Taxonomy" id="35722"/>
    <lineage>
        <taxon>Eukaryota</taxon>
        <taxon>Fungi</taxon>
        <taxon>Fungi incertae sedis</taxon>
        <taxon>Mucoromycota</taxon>
        <taxon>Mucoromycotina</taxon>
        <taxon>Mucoromycetes</taxon>
        <taxon>Mucorales</taxon>
        <taxon>Mucorineae</taxon>
        <taxon>Mucoraceae</taxon>
        <taxon>Parasitella</taxon>
    </lineage>
</organism>
<dbReference type="GO" id="GO:0005737">
    <property type="term" value="C:cytoplasm"/>
    <property type="evidence" value="ECO:0007669"/>
    <property type="project" value="UniProtKB-SubCell"/>
</dbReference>
<comment type="subcellular location">
    <subcellularLocation>
        <location evidence="2">Cytoplasm</location>
    </subcellularLocation>
    <subcellularLocation>
        <location evidence="1">Nucleus</location>
    </subcellularLocation>
</comment>
<feature type="domain" description="Proteasome alpha-type subunits" evidence="8">
    <location>
        <begin position="51"/>
        <end position="73"/>
    </location>
</feature>
<dbReference type="PANTHER" id="PTHR11599">
    <property type="entry name" value="PROTEASOME SUBUNIT ALPHA/BETA"/>
    <property type="match status" value="1"/>
</dbReference>
<protein>
    <recommendedName>
        <fullName evidence="8">Proteasome alpha-type subunits domain-containing protein</fullName>
    </recommendedName>
</protein>
<keyword evidence="5" id="KW-0539">Nucleus</keyword>
<evidence type="ECO:0000256" key="5">
    <source>
        <dbReference type="ARBA" id="ARBA00023242"/>
    </source>
</evidence>
<evidence type="ECO:0000256" key="4">
    <source>
        <dbReference type="ARBA" id="ARBA00022942"/>
    </source>
</evidence>
<dbReference type="SMART" id="SM00948">
    <property type="entry name" value="Proteasome_A_N"/>
    <property type="match status" value="1"/>
</dbReference>
<dbReference type="AlphaFoldDB" id="A0A0B7NNN4"/>